<dbReference type="Gene3D" id="1.10.238.10">
    <property type="entry name" value="EF-hand"/>
    <property type="match status" value="1"/>
</dbReference>
<feature type="compositionally biased region" description="Low complexity" evidence="1">
    <location>
        <begin position="658"/>
        <end position="669"/>
    </location>
</feature>
<feature type="compositionally biased region" description="Polar residues" evidence="1">
    <location>
        <begin position="917"/>
        <end position="935"/>
    </location>
</feature>
<dbReference type="GO" id="GO:0030130">
    <property type="term" value="C:clathrin coat of trans-Golgi network vesicle"/>
    <property type="evidence" value="ECO:0007669"/>
    <property type="project" value="TreeGrafter"/>
</dbReference>
<gene>
    <name evidence="3" type="ORF">GSLYS_00009450001</name>
</gene>
<dbReference type="InterPro" id="IPR039656">
    <property type="entry name" value="SYNRG"/>
</dbReference>
<proteinExistence type="predicted"/>
<dbReference type="InterPro" id="IPR059024">
    <property type="entry name" value="SYNRG_C"/>
</dbReference>
<feature type="region of interest" description="Disordered" evidence="1">
    <location>
        <begin position="1027"/>
        <end position="1106"/>
    </location>
</feature>
<comment type="caution">
    <text evidence="3">The sequence shown here is derived from an EMBL/GenBank/DDBJ whole genome shotgun (WGS) entry which is preliminary data.</text>
</comment>
<feature type="compositionally biased region" description="Basic and acidic residues" evidence="1">
    <location>
        <begin position="1214"/>
        <end position="1226"/>
    </location>
</feature>
<dbReference type="PROSITE" id="PS50031">
    <property type="entry name" value="EH"/>
    <property type="match status" value="1"/>
</dbReference>
<accession>A0AAV2HN60</accession>
<reference evidence="3 4" key="1">
    <citation type="submission" date="2024-04" db="EMBL/GenBank/DDBJ databases">
        <authorList>
            <consortium name="Genoscope - CEA"/>
            <person name="William W."/>
        </authorList>
    </citation>
    <scope>NUCLEOTIDE SEQUENCE [LARGE SCALE GENOMIC DNA]</scope>
</reference>
<evidence type="ECO:0000256" key="1">
    <source>
        <dbReference type="SAM" id="MobiDB-lite"/>
    </source>
</evidence>
<feature type="region of interest" description="Disordered" evidence="1">
    <location>
        <begin position="468"/>
        <end position="547"/>
    </location>
</feature>
<dbReference type="Pfam" id="PF25999">
    <property type="entry name" value="SYNRG_C"/>
    <property type="match status" value="1"/>
</dbReference>
<name>A0AAV2HN60_LYMST</name>
<feature type="compositionally biased region" description="Polar residues" evidence="1">
    <location>
        <begin position="1161"/>
        <end position="1172"/>
    </location>
</feature>
<feature type="region of interest" description="Disordered" evidence="1">
    <location>
        <begin position="141"/>
        <end position="160"/>
    </location>
</feature>
<feature type="region of interest" description="Disordered" evidence="1">
    <location>
        <begin position="1261"/>
        <end position="1341"/>
    </location>
</feature>
<keyword evidence="4" id="KW-1185">Reference proteome</keyword>
<feature type="compositionally biased region" description="Polar residues" evidence="1">
    <location>
        <begin position="959"/>
        <end position="968"/>
    </location>
</feature>
<feature type="region of interest" description="Disordered" evidence="1">
    <location>
        <begin position="1"/>
        <end position="25"/>
    </location>
</feature>
<feature type="compositionally biased region" description="Basic and acidic residues" evidence="1">
    <location>
        <begin position="95"/>
        <end position="108"/>
    </location>
</feature>
<dbReference type="PANTHER" id="PTHR15463:SF2">
    <property type="entry name" value="SYNERGIN GAMMA"/>
    <property type="match status" value="1"/>
</dbReference>
<evidence type="ECO:0000259" key="2">
    <source>
        <dbReference type="PROSITE" id="PS50031"/>
    </source>
</evidence>
<dbReference type="Proteomes" id="UP001497497">
    <property type="component" value="Unassembled WGS sequence"/>
</dbReference>
<feature type="region of interest" description="Disordered" evidence="1">
    <location>
        <begin position="1161"/>
        <end position="1228"/>
    </location>
</feature>
<feature type="compositionally biased region" description="Polar residues" evidence="1">
    <location>
        <begin position="848"/>
        <end position="861"/>
    </location>
</feature>
<dbReference type="Pfam" id="PF12763">
    <property type="entry name" value="EH"/>
    <property type="match status" value="1"/>
</dbReference>
<feature type="compositionally biased region" description="Polar residues" evidence="1">
    <location>
        <begin position="678"/>
        <end position="690"/>
    </location>
</feature>
<dbReference type="InterPro" id="IPR011992">
    <property type="entry name" value="EF-hand-dom_pair"/>
</dbReference>
<feature type="compositionally biased region" description="Basic and acidic residues" evidence="1">
    <location>
        <begin position="1310"/>
        <end position="1321"/>
    </location>
</feature>
<feature type="compositionally biased region" description="Low complexity" evidence="1">
    <location>
        <begin position="618"/>
        <end position="634"/>
    </location>
</feature>
<feature type="compositionally biased region" description="Low complexity" evidence="1">
    <location>
        <begin position="1282"/>
        <end position="1295"/>
    </location>
</feature>
<feature type="region of interest" description="Disordered" evidence="1">
    <location>
        <begin position="848"/>
        <end position="872"/>
    </location>
</feature>
<feature type="region of interest" description="Disordered" evidence="1">
    <location>
        <begin position="311"/>
        <end position="355"/>
    </location>
</feature>
<dbReference type="InterPro" id="IPR000261">
    <property type="entry name" value="EH_dom"/>
</dbReference>
<feature type="compositionally biased region" description="Low complexity" evidence="1">
    <location>
        <begin position="1054"/>
        <end position="1073"/>
    </location>
</feature>
<dbReference type="EMBL" id="CAXITT010000203">
    <property type="protein sequence ID" value="CAL1535490.1"/>
    <property type="molecule type" value="Genomic_DNA"/>
</dbReference>
<feature type="region of interest" description="Disordered" evidence="1">
    <location>
        <begin position="917"/>
        <end position="994"/>
    </location>
</feature>
<feature type="compositionally biased region" description="Polar residues" evidence="1">
    <location>
        <begin position="468"/>
        <end position="479"/>
    </location>
</feature>
<dbReference type="SUPFAM" id="SSF47473">
    <property type="entry name" value="EF-hand"/>
    <property type="match status" value="1"/>
</dbReference>
<evidence type="ECO:0000313" key="3">
    <source>
        <dbReference type="EMBL" id="CAL1535490.1"/>
    </source>
</evidence>
<feature type="region of interest" description="Disordered" evidence="1">
    <location>
        <begin position="63"/>
        <end position="108"/>
    </location>
</feature>
<organism evidence="3 4">
    <name type="scientific">Lymnaea stagnalis</name>
    <name type="common">Great pond snail</name>
    <name type="synonym">Helix stagnalis</name>
    <dbReference type="NCBI Taxonomy" id="6523"/>
    <lineage>
        <taxon>Eukaryota</taxon>
        <taxon>Metazoa</taxon>
        <taxon>Spiralia</taxon>
        <taxon>Lophotrochozoa</taxon>
        <taxon>Mollusca</taxon>
        <taxon>Gastropoda</taxon>
        <taxon>Heterobranchia</taxon>
        <taxon>Euthyneura</taxon>
        <taxon>Panpulmonata</taxon>
        <taxon>Hygrophila</taxon>
        <taxon>Lymnaeoidea</taxon>
        <taxon>Lymnaeidae</taxon>
        <taxon>Lymnaea</taxon>
    </lineage>
</organism>
<evidence type="ECO:0000313" key="4">
    <source>
        <dbReference type="Proteomes" id="UP001497497"/>
    </source>
</evidence>
<feature type="region of interest" description="Disordered" evidence="1">
    <location>
        <begin position="658"/>
        <end position="695"/>
    </location>
</feature>
<sequence length="1543" mass="164730">MADNRFNHGPGFSGGGFQVGPQNPAMHSVPGMTSYMQAGMPMNPMMQQQMMMAPGMRFPMQGMRMGPPNTPPPPYHAHNANVANMPNRPRASLSKSKEGGQQSEKERFFEEQRRKLKQFGKPGATKVDEGKLIGSIFSAEAKPAPSRGNSVSNSQSFDDNDDDGFGDFLQGPSIVASVKKEDVKLAAHESVEVLAPGPEPKHQEEKKDLTSIMLEYSDLSAPKKAKGFHKPTLNEVQKSVHEHHRTRATNFHESDHARSWTRQAEDLEGLFQLPVQPKPTPPVVAQTSQPPQSVYPPPGTVPSASHVPAYQAVSPQLGPPPSYSEAAAGLPNATTGNPTGVGSGQSVPASHGHTNKEPVLTLPEWCALNEEQMPPVYKHVWEASLVENKISTERLYPILLLSGLPREKLAHIWSLCNTSTPGQLVKHELWLVLALVALTQHNYNTNTLDILARCPVAPVPVFAFAQGKSDTNTPATLPTTPMHHQVHAPHPTPAPIKPNSPTAHPSSPQPGNPQQFHSVHQPKPQIPRSASTPSATHSRAPVTSSAVDDDDFADFQAAAPVSNVGKDEAFGEFIGGGGSTVGGVGTGGFSFSSPVTSSAHHIHLGNGSLTTGVPLHNPLQQQPPSQQQPPQQQPTKLSLASLPVDDKYGTNVRSFFCSSDSSTGHTSPSFEDDDFTDGQDSLSQVSTSEQSENEDLRNFESYVEEFHQKKELPDGSPLHCPFPNLQQNQNLKHAKAPQMASLPNISALGSMVSGAPVDFKTAQKFNAAPANPGLANFNMAAVSSKLSANLAATSPTRATQDDDFTDFKSASHLAPASSASVDGSLIGDEDKYGALRVLTLDNLTQPSLFEQPAKETTSPLRSESAAEESDEWADFSAAAPIGNDGSSSFATPGAPASKKDDILKLFSSDPICKSPITFSGGNSSEVTSEGGSKNGSLFGDDLSAVSTPCRSKGPDTGSVGDQLSSSSFSEHDSAVPGSNWGPETSKTDDNWASFGGLDDAALDRVYEQPGYFNDGKVNKLGPVGEATTAGPFSPTRVVTPVHGGTNDQSSVEWGSFPRSPSSASSNTSVGNTVHQQSHGGWKAGNITLPAPAGQHADEDDEWSHFSSADVPADVPVKTDQSDEEAVAPGEAKFVTIKKQNLGTNEIMGLFKVRDDPATLSSYQLPPQVSTSKVPARSSHHHTGSASNHNHRMPSDEDMGPPPLDYSHDEDDDDHTFARGYDFDDSIHQGPPVTIYSPFGMTHSSPIYGTSGGMRKLKENKEDNASVHSLDLPSTRPADPYGSDSVSVSSADLNSSEMTGGGTGAVSAESKSLDSLDFKNDAGDSENSYSPKEDASSSHHHPIQPQELLASMPDFADKYNIEHEAQGSDRYGHEWERCLGNCCRIIMEANTLFNTISSSTVCNEVLKSYQGSEYVISVVEIYRVVCRVMTSMRSTAISTKDLEQTLKDIDLAWNNLAAFLVGASLLPEQSTLLFTGSVLKSDLEGAKHLACGVCLLSVDSNPASTAINGCKLTYAGRQYHAACANFWVNCVDQTLPSLTLPELL</sequence>
<protein>
    <recommendedName>
        <fullName evidence="2">EH domain-containing protein</fullName>
    </recommendedName>
</protein>
<feature type="domain" description="EH" evidence="2">
    <location>
        <begin position="369"/>
        <end position="460"/>
    </location>
</feature>
<feature type="compositionally biased region" description="Polar residues" evidence="1">
    <location>
        <begin position="332"/>
        <end position="348"/>
    </location>
</feature>
<dbReference type="PANTHER" id="PTHR15463">
    <property type="entry name" value="AP1 GAMMA SUBUNIT BINDING PROTEIN 1"/>
    <property type="match status" value="1"/>
</dbReference>
<feature type="compositionally biased region" description="Polar residues" evidence="1">
    <location>
        <begin position="528"/>
        <end position="545"/>
    </location>
</feature>
<feature type="region of interest" description="Disordered" evidence="1">
    <location>
        <begin position="594"/>
        <end position="636"/>
    </location>
</feature>